<feature type="transmembrane region" description="Helical" evidence="3">
    <location>
        <begin position="1129"/>
        <end position="1153"/>
    </location>
</feature>
<dbReference type="SUPFAM" id="SSF56436">
    <property type="entry name" value="C-type lectin-like"/>
    <property type="match status" value="1"/>
</dbReference>
<keyword evidence="2" id="KW-1015">Disulfide bond</keyword>
<evidence type="ECO:0000256" key="2">
    <source>
        <dbReference type="PROSITE-ProRule" id="PRU00076"/>
    </source>
</evidence>
<dbReference type="InterPro" id="IPR013783">
    <property type="entry name" value="Ig-like_fold"/>
</dbReference>
<keyword evidence="4" id="KW-0732">Signal</keyword>
<protein>
    <recommendedName>
        <fullName evidence="9">EGF-like domain-containing protein</fullName>
    </recommendedName>
</protein>
<evidence type="ECO:0000256" key="4">
    <source>
        <dbReference type="SAM" id="SignalP"/>
    </source>
</evidence>
<evidence type="ECO:0008006" key="9">
    <source>
        <dbReference type="Google" id="ProtNLM"/>
    </source>
</evidence>
<dbReference type="PROSITE" id="PS00022">
    <property type="entry name" value="EGF_1"/>
    <property type="match status" value="1"/>
</dbReference>
<organism evidence="7 8">
    <name type="scientific">Heterostelium pallidum (strain ATCC 26659 / Pp 5 / PN500)</name>
    <name type="common">Cellular slime mold</name>
    <name type="synonym">Polysphondylium pallidum</name>
    <dbReference type="NCBI Taxonomy" id="670386"/>
    <lineage>
        <taxon>Eukaryota</taxon>
        <taxon>Amoebozoa</taxon>
        <taxon>Evosea</taxon>
        <taxon>Eumycetozoa</taxon>
        <taxon>Dictyostelia</taxon>
        <taxon>Acytosteliales</taxon>
        <taxon>Acytosteliaceae</taxon>
        <taxon>Heterostelium</taxon>
    </lineage>
</organism>
<dbReference type="InterPro" id="IPR014756">
    <property type="entry name" value="Ig_E-set"/>
</dbReference>
<feature type="domain" description="EGF-like" evidence="5">
    <location>
        <begin position="917"/>
        <end position="950"/>
    </location>
</feature>
<dbReference type="InterPro" id="IPR016187">
    <property type="entry name" value="CTDL_fold"/>
</dbReference>
<dbReference type="PROSITE" id="PS50026">
    <property type="entry name" value="EGF_3"/>
    <property type="match status" value="1"/>
</dbReference>
<evidence type="ECO:0000313" key="8">
    <source>
        <dbReference type="Proteomes" id="UP000001396"/>
    </source>
</evidence>
<keyword evidence="3" id="KW-0812">Transmembrane</keyword>
<keyword evidence="3" id="KW-1133">Transmembrane helix</keyword>
<dbReference type="PROSITE" id="PS50041">
    <property type="entry name" value="C_TYPE_LECTIN_2"/>
    <property type="match status" value="1"/>
</dbReference>
<evidence type="ECO:0000313" key="7">
    <source>
        <dbReference type="EMBL" id="EFA74846.1"/>
    </source>
</evidence>
<accession>D3BUQ8</accession>
<name>D3BUQ8_HETP5</name>
<comment type="caution">
    <text evidence="7">The sequence shown here is derived from an EMBL/GenBank/DDBJ whole genome shotgun (WGS) entry which is preliminary data.</text>
</comment>
<reference evidence="7 8" key="1">
    <citation type="journal article" date="2011" name="Genome Res.">
        <title>Phylogeny-wide analysis of social amoeba genomes highlights ancient origins for complex intercellular communication.</title>
        <authorList>
            <person name="Heidel A.J."/>
            <person name="Lawal H.M."/>
            <person name="Felder M."/>
            <person name="Schilde C."/>
            <person name="Helps N.R."/>
            <person name="Tunggal B."/>
            <person name="Rivero F."/>
            <person name="John U."/>
            <person name="Schleicher M."/>
            <person name="Eichinger L."/>
            <person name="Platzer M."/>
            <person name="Noegel A.A."/>
            <person name="Schaap P."/>
            <person name="Gloeckner G."/>
        </authorList>
    </citation>
    <scope>NUCLEOTIDE SEQUENCE [LARGE SCALE GENOMIC DNA]</scope>
    <source>
        <strain evidence="8">ATCC 26659 / Pp 5 / PN500</strain>
    </source>
</reference>
<dbReference type="InterPro" id="IPR016186">
    <property type="entry name" value="C-type_lectin-like/link_sf"/>
</dbReference>
<dbReference type="Gene3D" id="2.60.40.10">
    <property type="entry name" value="Immunoglobulins"/>
    <property type="match status" value="1"/>
</dbReference>
<evidence type="ECO:0000259" key="6">
    <source>
        <dbReference type="PROSITE" id="PS50041"/>
    </source>
</evidence>
<feature type="signal peptide" evidence="4">
    <location>
        <begin position="1"/>
        <end position="21"/>
    </location>
</feature>
<dbReference type="AlphaFoldDB" id="D3BUQ8"/>
<keyword evidence="2" id="KW-0245">EGF-like domain</keyword>
<dbReference type="Proteomes" id="UP000001396">
    <property type="component" value="Unassembled WGS sequence"/>
</dbReference>
<dbReference type="PANTHER" id="PTHR31341">
    <property type="entry name" value="IPT/TIG DOMAIN-CONTAINING PROTEIN-RELATED-RELATED"/>
    <property type="match status" value="1"/>
</dbReference>
<dbReference type="EMBL" id="ADBJ01000060">
    <property type="protein sequence ID" value="EFA74846.1"/>
    <property type="molecule type" value="Genomic_DNA"/>
</dbReference>
<feature type="disulfide bond" evidence="2">
    <location>
        <begin position="940"/>
        <end position="949"/>
    </location>
</feature>
<evidence type="ECO:0000256" key="3">
    <source>
        <dbReference type="SAM" id="Phobius"/>
    </source>
</evidence>
<feature type="chain" id="PRO_5003042060" description="EGF-like domain-containing protein" evidence="4">
    <location>
        <begin position="22"/>
        <end position="1177"/>
    </location>
</feature>
<dbReference type="Gene3D" id="3.10.100.10">
    <property type="entry name" value="Mannose-Binding Protein A, subunit A"/>
    <property type="match status" value="1"/>
</dbReference>
<dbReference type="InterPro" id="IPR001304">
    <property type="entry name" value="C-type_lectin-like"/>
</dbReference>
<keyword evidence="1" id="KW-0325">Glycoprotein</keyword>
<dbReference type="SMART" id="SM00034">
    <property type="entry name" value="CLECT"/>
    <property type="match status" value="1"/>
</dbReference>
<evidence type="ECO:0000259" key="5">
    <source>
        <dbReference type="PROSITE" id="PS50026"/>
    </source>
</evidence>
<proteinExistence type="predicted"/>
<dbReference type="STRING" id="670386.D3BUQ8"/>
<dbReference type="InterPro" id="IPR052014">
    <property type="entry name" value="Dictyostelium_Tiger"/>
</dbReference>
<keyword evidence="3" id="KW-0472">Membrane</keyword>
<sequence>MEKRRFLFVFLFSILIPFVKCQTPIKYNLNNHSYQSFSNALNFQDAQTFCSNQIYNETKGYLATITFQEELAYLISKGVMVSGQSYWIGTKLGTSKIGHPLWSYSNGPEKNLNVYNVLTDQCFTYCIWQDPIFDPTLSGLSVQVSTTPKYFPQNPSTALNFVCEWGGDNDPYVTLLSRSENKIIINNLPPSIIPSMKVYSVCNTDSSINFSCNSFVSITNTSAYCMISSFRPGLYSIKITSGSTVFNIVSMVEPPWVTSIDIAIDQGTDQYLMTGKNINIDTNFGLDLSFNLASIPAGLNCWPKGGTKYTLSCTINIQTQNLGKAYPLSVTAGGVTTKFYRTPMINGTDTFFYSVIKTNVTYEDAQNLASMIHMEGLQGQLGVIPTQKVLNSINKDFSSFTGVKFDMWQSVNYSTATSEFENLVGPNIGKPQTVFYNNTLSTAGVTGNSRFYLDNLGAIHTSNNDIQANNYSGIYIMYGQSNIFTVTPLSQLYLIPTSGTIIQVVLNNIGTANNQDTVNITSNGVVLPNSIDILHSTATITLPAGVGGNSAVPITFKNTKKTSGNIDLRYQYNKPIIVSWSPLQQPTSGGLTQFDGTDFFPDKTQLTFEFGMSTLTIVNSTYTRMFANIPVGVGKVWTNLFVGTQIFTFLYTYQNPTISNTEKNSTVIDVYGTNFGIFPSSIRILTEGGEHIPVVFNTVDHTHIQFQVPPAFRNGNYSVEVGGQLSNTFGVQFIPSITFVNSPPVTGGAITIEGWNFAQLDTNNQSTSPKLYLNGNQLNSFTYIQTPNATGQSYLIEYTIPAGTGYLSLSAIVDNLSSNVYNFSYQYPTVIEANSIYKEIGGDVSITGSNFATTNLIVGIGGINCATVQYINSTNLICKNFGDGAALNNNGIAYVNVTVDSLEGGAYLFTYLTSTNTSQPCNHQCSNGGTCNNATGFCVCTAQWEGLDCLTPKKNNTTPPIPDGNGGTIIVGGGLNFTIAITHLREIDPTFTSIKTLPMTNIKWYKRQNTSSSYLFAGEFDGETVTVSLNMTIYYQRQNVEFAGEIIEMADNSMNRIVKSSVVALSKDDPLYQEQQQNNTSSSSDSKQQFLYMTAIQTSPFRNSVIIDPNFSSLISPTTKSNCSSDEKWKLIVIIVCSVVGGIFAVALIVLYARHRILRQQLQRRLSSYSSSTSDKL</sequence>
<comment type="caution">
    <text evidence="2">Lacks conserved residue(s) required for the propagation of feature annotation.</text>
</comment>
<evidence type="ECO:0000256" key="1">
    <source>
        <dbReference type="ARBA" id="ARBA00023180"/>
    </source>
</evidence>
<feature type="disulfide bond" evidence="2">
    <location>
        <begin position="921"/>
        <end position="931"/>
    </location>
</feature>
<dbReference type="RefSeq" id="XP_020426980.1">
    <property type="nucleotide sequence ID" value="XM_020582626.1"/>
</dbReference>
<dbReference type="InParanoid" id="D3BUQ8"/>
<dbReference type="InterPro" id="IPR000742">
    <property type="entry name" value="EGF"/>
</dbReference>
<dbReference type="GeneID" id="31367347"/>
<feature type="domain" description="C-type lectin" evidence="6">
    <location>
        <begin position="29"/>
        <end position="164"/>
    </location>
</feature>
<dbReference type="SUPFAM" id="SSF81296">
    <property type="entry name" value="E set domains"/>
    <property type="match status" value="1"/>
</dbReference>
<dbReference type="OMA" id="DCENANT"/>
<keyword evidence="8" id="KW-1185">Reference proteome</keyword>
<dbReference type="CDD" id="cd00054">
    <property type="entry name" value="EGF_CA"/>
    <property type="match status" value="1"/>
</dbReference>
<dbReference type="CDD" id="cd00037">
    <property type="entry name" value="CLECT"/>
    <property type="match status" value="1"/>
</dbReference>
<gene>
    <name evidence="7" type="primary">tgrA_ps2</name>
    <name evidence="7" type="ORF">PPL_11879</name>
</gene>